<dbReference type="InterPro" id="IPR051257">
    <property type="entry name" value="Diverse_CBS-Domain"/>
</dbReference>
<organism evidence="4 5">
    <name type="scientific">Roseospira navarrensis</name>
    <dbReference type="NCBI Taxonomy" id="140058"/>
    <lineage>
        <taxon>Bacteria</taxon>
        <taxon>Pseudomonadati</taxon>
        <taxon>Pseudomonadota</taxon>
        <taxon>Alphaproteobacteria</taxon>
        <taxon>Rhodospirillales</taxon>
        <taxon>Rhodospirillaceae</taxon>
        <taxon>Roseospira</taxon>
    </lineage>
</organism>
<dbReference type="SUPFAM" id="SSF54631">
    <property type="entry name" value="CBS-domain pair"/>
    <property type="match status" value="1"/>
</dbReference>
<dbReference type="PROSITE" id="PS51371">
    <property type="entry name" value="CBS"/>
    <property type="match status" value="2"/>
</dbReference>
<evidence type="ECO:0000313" key="4">
    <source>
        <dbReference type="EMBL" id="MQX34989.1"/>
    </source>
</evidence>
<dbReference type="Pfam" id="PF00571">
    <property type="entry name" value="CBS"/>
    <property type="match status" value="2"/>
</dbReference>
<dbReference type="EMBL" id="WIVE01000001">
    <property type="protein sequence ID" value="MQX34989.1"/>
    <property type="molecule type" value="Genomic_DNA"/>
</dbReference>
<dbReference type="Gene3D" id="3.10.580.10">
    <property type="entry name" value="CBS-domain"/>
    <property type="match status" value="1"/>
</dbReference>
<dbReference type="SMART" id="SM00116">
    <property type="entry name" value="CBS"/>
    <property type="match status" value="2"/>
</dbReference>
<dbReference type="InterPro" id="IPR046342">
    <property type="entry name" value="CBS_dom_sf"/>
</dbReference>
<feature type="domain" description="CBS" evidence="3">
    <location>
        <begin position="73"/>
        <end position="129"/>
    </location>
</feature>
<dbReference type="OrthoDB" id="9802114at2"/>
<gene>
    <name evidence="4" type="ORF">GHC57_00500</name>
</gene>
<dbReference type="RefSeq" id="WP_153340014.1">
    <property type="nucleotide sequence ID" value="NZ_WIVE01000001.1"/>
</dbReference>
<evidence type="ECO:0000313" key="5">
    <source>
        <dbReference type="Proteomes" id="UP000434582"/>
    </source>
</evidence>
<proteinExistence type="predicted"/>
<reference evidence="4 5" key="1">
    <citation type="submission" date="2019-10" db="EMBL/GenBank/DDBJ databases">
        <title>Draft whole-genome sequence of the purple nonsulfur photosynthetic bacterium Roseospira navarrensis DSM 15114.</title>
        <authorList>
            <person name="Kyndt J.A."/>
            <person name="Meyer T.E."/>
        </authorList>
    </citation>
    <scope>NUCLEOTIDE SEQUENCE [LARGE SCALE GENOMIC DNA]</scope>
    <source>
        <strain evidence="4 5">DSM 15114</strain>
    </source>
</reference>
<dbReference type="AlphaFoldDB" id="A0A7X2D1C4"/>
<evidence type="ECO:0000256" key="2">
    <source>
        <dbReference type="PROSITE-ProRule" id="PRU00703"/>
    </source>
</evidence>
<feature type="domain" description="CBS" evidence="3">
    <location>
        <begin position="8"/>
        <end position="64"/>
    </location>
</feature>
<dbReference type="PANTHER" id="PTHR43080">
    <property type="entry name" value="CBS DOMAIN-CONTAINING PROTEIN CBSX3, MITOCHONDRIAL"/>
    <property type="match status" value="1"/>
</dbReference>
<name>A0A7X2D1C4_9PROT</name>
<evidence type="ECO:0000259" key="3">
    <source>
        <dbReference type="PROSITE" id="PS51371"/>
    </source>
</evidence>
<keyword evidence="5" id="KW-1185">Reference proteome</keyword>
<dbReference type="PANTHER" id="PTHR43080:SF2">
    <property type="entry name" value="CBS DOMAIN-CONTAINING PROTEIN"/>
    <property type="match status" value="1"/>
</dbReference>
<dbReference type="Proteomes" id="UP000434582">
    <property type="component" value="Unassembled WGS sequence"/>
</dbReference>
<sequence>MKRLKEIMSPGLATTTPTTSLKKAAGQMDTQSLGLLAVADDDTLVGTLTDRDIVVHAVRHGLDVNNTPVRDAMTAGVTTANHEDSVADAARLMADEQVRRLLVENDQKEVVGAVSIGDLATHGADSDTVAAAMRGVAAF</sequence>
<protein>
    <submittedName>
        <fullName evidence="4">CBS domain-containing protein</fullName>
    </submittedName>
</protein>
<dbReference type="InterPro" id="IPR000644">
    <property type="entry name" value="CBS_dom"/>
</dbReference>
<evidence type="ECO:0000256" key="1">
    <source>
        <dbReference type="ARBA" id="ARBA00023122"/>
    </source>
</evidence>
<accession>A0A7X2D1C4</accession>
<keyword evidence="1 2" id="KW-0129">CBS domain</keyword>
<comment type="caution">
    <text evidence="4">The sequence shown here is derived from an EMBL/GenBank/DDBJ whole genome shotgun (WGS) entry which is preliminary data.</text>
</comment>